<dbReference type="GeneID" id="110253042"/>
<feature type="domain" description="F-box" evidence="1">
    <location>
        <begin position="1"/>
        <end position="42"/>
    </location>
</feature>
<dbReference type="OMA" id="IRTRENY"/>
<dbReference type="SUPFAM" id="SSF81383">
    <property type="entry name" value="F-box domain"/>
    <property type="match status" value="1"/>
</dbReference>
<dbReference type="OrthoDB" id="10257471at2759"/>
<dbReference type="EnsemblMetazoa" id="XM_021059904.2">
    <property type="protein sequence ID" value="XP_020915563.1"/>
    <property type="gene ID" value="LOC110253042"/>
</dbReference>
<protein>
    <recommendedName>
        <fullName evidence="1">F-box domain-containing protein</fullName>
    </recommendedName>
</protein>
<dbReference type="InterPro" id="IPR036047">
    <property type="entry name" value="F-box-like_dom_sf"/>
</dbReference>
<evidence type="ECO:0000313" key="3">
    <source>
        <dbReference type="Proteomes" id="UP000887567"/>
    </source>
</evidence>
<dbReference type="PROSITE" id="PS50181">
    <property type="entry name" value="FBOX"/>
    <property type="match status" value="1"/>
</dbReference>
<reference evidence="2" key="1">
    <citation type="submission" date="2022-11" db="UniProtKB">
        <authorList>
            <consortium name="EnsemblMetazoa"/>
        </authorList>
    </citation>
    <scope>IDENTIFICATION</scope>
</reference>
<name>A0A913Y6M5_EXADI</name>
<proteinExistence type="predicted"/>
<dbReference type="SMART" id="SM00256">
    <property type="entry name" value="FBOX"/>
    <property type="match status" value="1"/>
</dbReference>
<dbReference type="PANTHER" id="PTHR47744:SF1">
    <property type="entry name" value="OS05G0526300 PROTEIN"/>
    <property type="match status" value="1"/>
</dbReference>
<dbReference type="Gene3D" id="1.20.1280.50">
    <property type="match status" value="1"/>
</dbReference>
<sequence length="213" mass="24744">MLGQDVLQHIFSFLDVKSLCISSQVCQEWYEVSLLNHLWKSHCQIFCSKHKRPCHLGRAENWKARFTQLVCGKLYSRPKPKEQTLPSFEQLKKDLVPCCERFSEFEVKQRISIKNFIDSKGLSYVVGKAYYQHTKTETISFKKQIVLKEKDSGMIYKGEAARMMVGLKKGTQDWNIHPSTLNPQTTKDFIVFIQSTSVNRVLVPKSKVLYDCK</sequence>
<dbReference type="RefSeq" id="XP_020915563.1">
    <property type="nucleotide sequence ID" value="XM_021059904.2"/>
</dbReference>
<dbReference type="Pfam" id="PF12937">
    <property type="entry name" value="F-box-like"/>
    <property type="match status" value="1"/>
</dbReference>
<keyword evidence="3" id="KW-1185">Reference proteome</keyword>
<evidence type="ECO:0000259" key="1">
    <source>
        <dbReference type="PROSITE" id="PS50181"/>
    </source>
</evidence>
<accession>A0A913Y6M5</accession>
<dbReference type="Proteomes" id="UP000887567">
    <property type="component" value="Unplaced"/>
</dbReference>
<organism evidence="2 3">
    <name type="scientific">Exaiptasia diaphana</name>
    <name type="common">Tropical sea anemone</name>
    <name type="synonym">Aiptasia pulchella</name>
    <dbReference type="NCBI Taxonomy" id="2652724"/>
    <lineage>
        <taxon>Eukaryota</taxon>
        <taxon>Metazoa</taxon>
        <taxon>Cnidaria</taxon>
        <taxon>Anthozoa</taxon>
        <taxon>Hexacorallia</taxon>
        <taxon>Actiniaria</taxon>
        <taxon>Aiptasiidae</taxon>
        <taxon>Exaiptasia</taxon>
    </lineage>
</organism>
<dbReference type="KEGG" id="epa:110253042"/>
<dbReference type="PANTHER" id="PTHR47744">
    <property type="entry name" value="OS05G0526300 PROTEIN"/>
    <property type="match status" value="1"/>
</dbReference>
<evidence type="ECO:0000313" key="2">
    <source>
        <dbReference type="EnsemblMetazoa" id="XP_020915563.1"/>
    </source>
</evidence>
<dbReference type="InterPro" id="IPR001810">
    <property type="entry name" value="F-box_dom"/>
</dbReference>
<dbReference type="AlphaFoldDB" id="A0A913Y6M5"/>